<feature type="transmembrane region" description="Helical" evidence="2">
    <location>
        <begin position="315"/>
        <end position="341"/>
    </location>
</feature>
<dbReference type="PANTHER" id="PTHR10796:SF92">
    <property type="entry name" value="PATCHED-RELATED, ISOFORM A"/>
    <property type="match status" value="1"/>
</dbReference>
<feature type="transmembrane region" description="Helical" evidence="2">
    <location>
        <begin position="153"/>
        <end position="180"/>
    </location>
</feature>
<name>A0A8S3URY1_MYTED</name>
<dbReference type="PROSITE" id="PS50156">
    <property type="entry name" value="SSD"/>
    <property type="match status" value="1"/>
</dbReference>
<dbReference type="AlphaFoldDB" id="A0A8S3URY1"/>
<dbReference type="Proteomes" id="UP000683360">
    <property type="component" value="Unassembled WGS sequence"/>
</dbReference>
<accession>A0A8S3URY1</accession>
<sequence>MHKEVHSQLNLPTLKVVLVYTEKADMFLSALFEERLAGTFDKYGKLIARNPVSAIMFAIMLNGLLAINILWMRSNSDVTVYIPSKSQAYLDTQLVRNYFPDFTGTNFYDQSLLDLAGGNWVSNTGHLGRAGVVSSGLSILGALGLGSALQIEFVNIVGVMPFLIIGIGVDDMFILMSGLASAPFSKSIEERVGQTMQSNGVAITITSLTNVTAFAVGLLSTFQSVRHFCIYTGLALLLCYVNQMTFFLGCMTIHERRVAANRHCITCLPTKSKEEMNNEGENCLKKSCCGGSPPSSRSEQESVFQKFPSVAIPKLVLWLPFKILVIVGFVVYLGFSIWGVVHLQNGLLLQNLVSESSYYHSYSIWNYDHFPSKFIISLIFPSNISYESSETQNLIADILTEIKQDQDINTENEINWLISYRSSNLYDNSSGQSFGMNLKEYISEYIVLK</sequence>
<keyword evidence="2" id="KW-0812">Transmembrane</keyword>
<dbReference type="PANTHER" id="PTHR10796">
    <property type="entry name" value="PATCHED-RELATED"/>
    <property type="match status" value="1"/>
</dbReference>
<comment type="similarity">
    <text evidence="1">Belongs to the patched family.</text>
</comment>
<dbReference type="EMBL" id="CAJPWZ010002772">
    <property type="protein sequence ID" value="CAG2245472.1"/>
    <property type="molecule type" value="Genomic_DNA"/>
</dbReference>
<dbReference type="GO" id="GO:0016020">
    <property type="term" value="C:membrane"/>
    <property type="evidence" value="ECO:0007669"/>
    <property type="project" value="TreeGrafter"/>
</dbReference>
<gene>
    <name evidence="4" type="ORF">MEDL_57475</name>
</gene>
<dbReference type="InterPro" id="IPR051697">
    <property type="entry name" value="Patched_domain-protein"/>
</dbReference>
<dbReference type="SUPFAM" id="SSF82866">
    <property type="entry name" value="Multidrug efflux transporter AcrB transmembrane domain"/>
    <property type="match status" value="1"/>
</dbReference>
<dbReference type="Gene3D" id="1.20.1640.10">
    <property type="entry name" value="Multidrug efflux transporter AcrB transmembrane domain"/>
    <property type="match status" value="1"/>
</dbReference>
<keyword evidence="5" id="KW-1185">Reference proteome</keyword>
<evidence type="ECO:0000256" key="1">
    <source>
        <dbReference type="ARBA" id="ARBA00005585"/>
    </source>
</evidence>
<dbReference type="InterPro" id="IPR053958">
    <property type="entry name" value="HMGCR/SNAP/NPC1-like_SSD"/>
</dbReference>
<evidence type="ECO:0000259" key="3">
    <source>
        <dbReference type="PROSITE" id="PS50156"/>
    </source>
</evidence>
<proteinExistence type="inferred from homology"/>
<organism evidence="4 5">
    <name type="scientific">Mytilus edulis</name>
    <name type="common">Blue mussel</name>
    <dbReference type="NCBI Taxonomy" id="6550"/>
    <lineage>
        <taxon>Eukaryota</taxon>
        <taxon>Metazoa</taxon>
        <taxon>Spiralia</taxon>
        <taxon>Lophotrochozoa</taxon>
        <taxon>Mollusca</taxon>
        <taxon>Bivalvia</taxon>
        <taxon>Autobranchia</taxon>
        <taxon>Pteriomorphia</taxon>
        <taxon>Mytilida</taxon>
        <taxon>Mytiloidea</taxon>
        <taxon>Mytilidae</taxon>
        <taxon>Mytilinae</taxon>
        <taxon>Mytilus</taxon>
    </lineage>
</organism>
<evidence type="ECO:0000313" key="5">
    <source>
        <dbReference type="Proteomes" id="UP000683360"/>
    </source>
</evidence>
<evidence type="ECO:0000313" key="4">
    <source>
        <dbReference type="EMBL" id="CAG2245472.1"/>
    </source>
</evidence>
<feature type="transmembrane region" description="Helical" evidence="2">
    <location>
        <begin position="201"/>
        <end position="222"/>
    </location>
</feature>
<dbReference type="InterPro" id="IPR000731">
    <property type="entry name" value="SSD"/>
</dbReference>
<feature type="transmembrane region" description="Helical" evidence="2">
    <location>
        <begin position="228"/>
        <end position="253"/>
    </location>
</feature>
<dbReference type="OrthoDB" id="6510177at2759"/>
<keyword evidence="2" id="KW-1133">Transmembrane helix</keyword>
<reference evidence="4" key="1">
    <citation type="submission" date="2021-03" db="EMBL/GenBank/DDBJ databases">
        <authorList>
            <person name="Bekaert M."/>
        </authorList>
    </citation>
    <scope>NUCLEOTIDE SEQUENCE</scope>
</reference>
<feature type="transmembrane region" description="Helical" evidence="2">
    <location>
        <begin position="52"/>
        <end position="71"/>
    </location>
</feature>
<protein>
    <recommendedName>
        <fullName evidence="3">SSD domain-containing protein</fullName>
    </recommendedName>
</protein>
<dbReference type="Pfam" id="PF12349">
    <property type="entry name" value="Sterol-sensing"/>
    <property type="match status" value="1"/>
</dbReference>
<evidence type="ECO:0000256" key="2">
    <source>
        <dbReference type="SAM" id="Phobius"/>
    </source>
</evidence>
<comment type="caution">
    <text evidence="4">The sequence shown here is derived from an EMBL/GenBank/DDBJ whole genome shotgun (WGS) entry which is preliminary data.</text>
</comment>
<keyword evidence="2" id="KW-0472">Membrane</keyword>
<feature type="domain" description="SSD" evidence="3">
    <location>
        <begin position="127"/>
        <end position="253"/>
    </location>
</feature>